<organism evidence="7 8">
    <name type="scientific">Ramalina farinacea</name>
    <dbReference type="NCBI Taxonomy" id="258253"/>
    <lineage>
        <taxon>Eukaryota</taxon>
        <taxon>Fungi</taxon>
        <taxon>Dikarya</taxon>
        <taxon>Ascomycota</taxon>
        <taxon>Pezizomycotina</taxon>
        <taxon>Lecanoromycetes</taxon>
        <taxon>OSLEUM clade</taxon>
        <taxon>Lecanoromycetidae</taxon>
        <taxon>Lecanorales</taxon>
        <taxon>Lecanorineae</taxon>
        <taxon>Ramalinaceae</taxon>
        <taxon>Ramalina</taxon>
    </lineage>
</organism>
<evidence type="ECO:0000256" key="3">
    <source>
        <dbReference type="ARBA" id="ARBA00022664"/>
    </source>
</evidence>
<evidence type="ECO:0000256" key="4">
    <source>
        <dbReference type="ARBA" id="ARBA00023242"/>
    </source>
</evidence>
<feature type="compositionally biased region" description="Acidic residues" evidence="5">
    <location>
        <begin position="42"/>
        <end position="61"/>
    </location>
</feature>
<proteinExistence type="inferred from homology"/>
<evidence type="ECO:0000313" key="8">
    <source>
        <dbReference type="Proteomes" id="UP001161017"/>
    </source>
</evidence>
<dbReference type="Pfam" id="PF05182">
    <property type="entry name" value="Fip1"/>
    <property type="match status" value="1"/>
</dbReference>
<accession>A0AA43QKR4</accession>
<evidence type="ECO:0000259" key="6">
    <source>
        <dbReference type="Pfam" id="PF05182"/>
    </source>
</evidence>
<feature type="compositionally biased region" description="Acidic residues" evidence="5">
    <location>
        <begin position="1"/>
        <end position="11"/>
    </location>
</feature>
<feature type="compositionally biased region" description="Gly residues" evidence="5">
    <location>
        <begin position="300"/>
        <end position="311"/>
    </location>
</feature>
<dbReference type="Proteomes" id="UP001161017">
    <property type="component" value="Unassembled WGS sequence"/>
</dbReference>
<keyword evidence="8" id="KW-1185">Reference proteome</keyword>
<dbReference type="EMBL" id="JAPUFD010000003">
    <property type="protein sequence ID" value="MDI1486518.1"/>
    <property type="molecule type" value="Genomic_DNA"/>
</dbReference>
<dbReference type="GO" id="GO:0006397">
    <property type="term" value="P:mRNA processing"/>
    <property type="evidence" value="ECO:0007669"/>
    <property type="project" value="UniProtKB-KW"/>
</dbReference>
<feature type="region of interest" description="Disordered" evidence="5">
    <location>
        <begin position="1"/>
        <end position="162"/>
    </location>
</feature>
<protein>
    <recommendedName>
        <fullName evidence="6">Pre-mRNA polyadenylation factor Fip1 domain-containing protein</fullName>
    </recommendedName>
</protein>
<comment type="similarity">
    <text evidence="2">Belongs to the FIP1 family.</text>
</comment>
<keyword evidence="4" id="KW-0539">Nucleus</keyword>
<evidence type="ECO:0000256" key="2">
    <source>
        <dbReference type="ARBA" id="ARBA00007459"/>
    </source>
</evidence>
<evidence type="ECO:0000313" key="7">
    <source>
        <dbReference type="EMBL" id="MDI1486518.1"/>
    </source>
</evidence>
<dbReference type="InterPro" id="IPR051187">
    <property type="entry name" value="Pre-mRNA_3'-end_processing_reg"/>
</dbReference>
<feature type="compositionally biased region" description="Polar residues" evidence="5">
    <location>
        <begin position="74"/>
        <end position="84"/>
    </location>
</feature>
<dbReference type="InterPro" id="IPR007854">
    <property type="entry name" value="Fip1_dom"/>
</dbReference>
<evidence type="ECO:0000256" key="1">
    <source>
        <dbReference type="ARBA" id="ARBA00004123"/>
    </source>
</evidence>
<feature type="domain" description="Pre-mRNA polyadenylation factor Fip1" evidence="6">
    <location>
        <begin position="149"/>
        <end position="192"/>
    </location>
</feature>
<feature type="region of interest" description="Disordered" evidence="5">
    <location>
        <begin position="262"/>
        <end position="318"/>
    </location>
</feature>
<feature type="compositionally biased region" description="Basic and acidic residues" evidence="5">
    <location>
        <begin position="62"/>
        <end position="73"/>
    </location>
</feature>
<comment type="subcellular location">
    <subcellularLocation>
        <location evidence="1">Nucleus</location>
    </subcellularLocation>
</comment>
<dbReference type="PANTHER" id="PTHR13484">
    <property type="entry name" value="FIP1-LIKE 1 PROTEIN"/>
    <property type="match status" value="1"/>
</dbReference>
<dbReference type="GO" id="GO:0005847">
    <property type="term" value="C:mRNA cleavage and polyadenylation specificity factor complex"/>
    <property type="evidence" value="ECO:0007669"/>
    <property type="project" value="TreeGrafter"/>
</dbReference>
<keyword evidence="3" id="KW-0507">mRNA processing</keyword>
<sequence length="318" mass="34744">MQDDEDDDIYAPEEPAAPHQKAVSNDGPNQNTSTREEGGAPQDEESGEELEEEESDSDIDIITEKKDEPKKETPQAQRLGSLKSTAPARSPSLEPSGIQRTTSAVKVEAPSKETPARPGSSYPAVKTSNVDVDAKPIYEPSAKPITEVDMDADFPEDDKPWRRPGTDMTDYFNYGFDEFTWANYCLKQQSLRKEVTDSKKQLDEMQNFMSSGMPGMPSMQQGPGPGMPPMTGLGDIPPEMQQMFAQMMQQGMDPSAMDPAQFMQMMSGGQGGQSGQRVDMNQGYGGQGYGQQHNQQHMGYGYGGGGGGHQPGRGRGRW</sequence>
<dbReference type="AlphaFoldDB" id="A0AA43QKR4"/>
<reference evidence="7" key="1">
    <citation type="journal article" date="2023" name="Genome Biol. Evol.">
        <title>First Whole Genome Sequence and Flow Cytometry Genome Size Data for the Lichen-Forming Fungus Ramalina farinacea (Ascomycota).</title>
        <authorList>
            <person name="Llewellyn T."/>
            <person name="Mian S."/>
            <person name="Hill R."/>
            <person name="Leitch I.J."/>
            <person name="Gaya E."/>
        </authorList>
    </citation>
    <scope>NUCLEOTIDE SEQUENCE</scope>
    <source>
        <strain evidence="7">LIQ254RAFAR</strain>
    </source>
</reference>
<dbReference type="PANTHER" id="PTHR13484:SF0">
    <property type="entry name" value="PRE-MRNA 3'-END-PROCESSING FACTOR FIP1"/>
    <property type="match status" value="1"/>
</dbReference>
<name>A0AA43QKR4_9LECA</name>
<feature type="compositionally biased region" description="Low complexity" evidence="5">
    <location>
        <begin position="290"/>
        <end position="299"/>
    </location>
</feature>
<gene>
    <name evidence="7" type="ORF">OHK93_005749</name>
</gene>
<comment type="caution">
    <text evidence="7">The sequence shown here is derived from an EMBL/GenBank/DDBJ whole genome shotgun (WGS) entry which is preliminary data.</text>
</comment>
<feature type="compositionally biased region" description="Polar residues" evidence="5">
    <location>
        <begin position="22"/>
        <end position="33"/>
    </location>
</feature>
<evidence type="ECO:0000256" key="5">
    <source>
        <dbReference type="SAM" id="MobiDB-lite"/>
    </source>
</evidence>